<dbReference type="AlphaFoldDB" id="A0A2Z3GZ29"/>
<dbReference type="EMBL" id="CP025958">
    <property type="protein sequence ID" value="AWM38698.1"/>
    <property type="molecule type" value="Genomic_DNA"/>
</dbReference>
<evidence type="ECO:0000313" key="2">
    <source>
        <dbReference type="Proteomes" id="UP000245802"/>
    </source>
</evidence>
<reference evidence="1 2" key="1">
    <citation type="submission" date="2018-01" db="EMBL/GenBank/DDBJ databases">
        <title>G. obscuriglobus.</title>
        <authorList>
            <person name="Franke J."/>
            <person name="Blomberg W."/>
            <person name="Selmecki A."/>
        </authorList>
    </citation>
    <scope>NUCLEOTIDE SEQUENCE [LARGE SCALE GENOMIC DNA]</scope>
    <source>
        <strain evidence="1 2">DSM 5831</strain>
    </source>
</reference>
<dbReference type="Proteomes" id="UP000245802">
    <property type="component" value="Chromosome"/>
</dbReference>
<organism evidence="1 2">
    <name type="scientific">Gemmata obscuriglobus</name>
    <dbReference type="NCBI Taxonomy" id="114"/>
    <lineage>
        <taxon>Bacteria</taxon>
        <taxon>Pseudomonadati</taxon>
        <taxon>Planctomycetota</taxon>
        <taxon>Planctomycetia</taxon>
        <taxon>Gemmatales</taxon>
        <taxon>Gemmataceae</taxon>
        <taxon>Gemmata</taxon>
    </lineage>
</organism>
<dbReference type="KEGG" id="gog:C1280_18025"/>
<protein>
    <submittedName>
        <fullName evidence="1">Uncharacterized protein</fullName>
    </submittedName>
</protein>
<gene>
    <name evidence="1" type="ORF">C1280_18025</name>
</gene>
<keyword evidence="2" id="KW-1185">Reference proteome</keyword>
<sequence>MAMPADQLPVGEGLLPDGSWGMFYVSRPEMIRLRDNGPQEKYEDARFLEEAVRDPDAIFLGLRRPNQDDALCYSVFLTCDPEEDDEDYKKPPRYGLAFLAFVRVANMGCVIFDWEWREEDPDLPGHPNNWRRDFGERLWSRP</sequence>
<evidence type="ECO:0000313" key="1">
    <source>
        <dbReference type="EMBL" id="AWM38698.1"/>
    </source>
</evidence>
<dbReference type="RefSeq" id="WP_010036765.1">
    <property type="nucleotide sequence ID" value="NZ_CP025958.1"/>
</dbReference>
<proteinExistence type="predicted"/>
<accession>A0A2Z3GZ29</accession>
<name>A0A2Z3GZ29_9BACT</name>